<accession>A0A9W4XLM3</accession>
<gene>
    <name evidence="1" type="ORF">PDIGIT_LOCUS9617</name>
</gene>
<dbReference type="AlphaFoldDB" id="A0A9W4XLM3"/>
<comment type="caution">
    <text evidence="1">The sequence shown here is derived from an EMBL/GenBank/DDBJ whole genome shotgun (WGS) entry which is preliminary data.</text>
</comment>
<organism evidence="1 2">
    <name type="scientific">Periconia digitata</name>
    <dbReference type="NCBI Taxonomy" id="1303443"/>
    <lineage>
        <taxon>Eukaryota</taxon>
        <taxon>Fungi</taxon>
        <taxon>Dikarya</taxon>
        <taxon>Ascomycota</taxon>
        <taxon>Pezizomycotina</taxon>
        <taxon>Dothideomycetes</taxon>
        <taxon>Pleosporomycetidae</taxon>
        <taxon>Pleosporales</taxon>
        <taxon>Massarineae</taxon>
        <taxon>Periconiaceae</taxon>
        <taxon>Periconia</taxon>
    </lineage>
</organism>
<keyword evidence="2" id="KW-1185">Reference proteome</keyword>
<proteinExistence type="predicted"/>
<protein>
    <submittedName>
        <fullName evidence="1">Uncharacterized protein</fullName>
    </submittedName>
</protein>
<evidence type="ECO:0000313" key="1">
    <source>
        <dbReference type="EMBL" id="CAI6336514.1"/>
    </source>
</evidence>
<evidence type="ECO:0000313" key="2">
    <source>
        <dbReference type="Proteomes" id="UP001152607"/>
    </source>
</evidence>
<dbReference type="EMBL" id="CAOQHR010000006">
    <property type="protein sequence ID" value="CAI6336514.1"/>
    <property type="molecule type" value="Genomic_DNA"/>
</dbReference>
<reference evidence="1" key="1">
    <citation type="submission" date="2023-01" db="EMBL/GenBank/DDBJ databases">
        <authorList>
            <person name="Van Ghelder C."/>
            <person name="Rancurel C."/>
        </authorList>
    </citation>
    <scope>NUCLEOTIDE SEQUENCE</scope>
    <source>
        <strain evidence="1">CNCM I-4278</strain>
    </source>
</reference>
<sequence length="63" mass="7193">MATNFTSQGSFCNALAPQSMFPFDRCNESHRLSEVPLPSHHQTSTHPHVLCLSHHNMRVIYML</sequence>
<name>A0A9W4XLM3_9PLEO</name>
<dbReference type="Proteomes" id="UP001152607">
    <property type="component" value="Unassembled WGS sequence"/>
</dbReference>